<dbReference type="Gene3D" id="3.90.70.10">
    <property type="entry name" value="Cysteine proteinases"/>
    <property type="match status" value="1"/>
</dbReference>
<dbReference type="InterPro" id="IPR038765">
    <property type="entry name" value="Papain-like_cys_pep_sf"/>
</dbReference>
<evidence type="ECO:0000313" key="2">
    <source>
        <dbReference type="EMBL" id="QHT74276.1"/>
    </source>
</evidence>
<protein>
    <recommendedName>
        <fullName evidence="1">USP domain-containing protein</fullName>
    </recommendedName>
</protein>
<name>A0A6C0H218_9ZZZZ</name>
<dbReference type="GO" id="GO:0004843">
    <property type="term" value="F:cysteine-type deubiquitinase activity"/>
    <property type="evidence" value="ECO:0007669"/>
    <property type="project" value="InterPro"/>
</dbReference>
<evidence type="ECO:0000259" key="1">
    <source>
        <dbReference type="PROSITE" id="PS50235"/>
    </source>
</evidence>
<dbReference type="InterPro" id="IPR028889">
    <property type="entry name" value="USP"/>
</dbReference>
<dbReference type="Pfam" id="PF00443">
    <property type="entry name" value="UCH"/>
    <property type="match status" value="1"/>
</dbReference>
<proteinExistence type="predicted"/>
<accession>A0A6C0H218</accession>
<dbReference type="InterPro" id="IPR001394">
    <property type="entry name" value="Peptidase_C19_UCH"/>
</dbReference>
<dbReference type="SUPFAM" id="SSF54001">
    <property type="entry name" value="Cysteine proteinases"/>
    <property type="match status" value="1"/>
</dbReference>
<organism evidence="2">
    <name type="scientific">viral metagenome</name>
    <dbReference type="NCBI Taxonomy" id="1070528"/>
    <lineage>
        <taxon>unclassified sequences</taxon>
        <taxon>metagenomes</taxon>
        <taxon>organismal metagenomes</taxon>
    </lineage>
</organism>
<sequence length="446" mass="52950">MESINKIGCGLENISGTSCFFNSINQMLYHIPEFREFIISHEFLFEGNKEIINLIKLFKLMNEKNNPKLFIEKKELNQFYLDIQEKYYFERTCNQQDAPELINKYFSGIPPREDKDNINISLNTNKELIINNLSNNITNSDINFFYNKFNINFPLYNFIIRNKETIKCTNNDIINIKYTSELFYPIKFNNHKINTIDIINIKENISNYANCKITSKNAIRENILYLNKYFIIRLNREYTKLNKKDEKDKEIKSRKDENDNLIIINDDKSEFHYNALSAAQKAKYEVTSDMSYHEINIPDINNYSINDSFGNKYLLIGTVCKYGSPAGGHWWYHHKINDIWYQFNDSTVTVNSEPDKTNIILLLFRKADENYDVPNYKNFKKLNEEILKKVKIYENKEVISEKDNIHEYIKILSKLSSLINTNQFADYKSDLLEINQEYIKKIKLLL</sequence>
<dbReference type="AlphaFoldDB" id="A0A6C0H218"/>
<dbReference type="InterPro" id="IPR050185">
    <property type="entry name" value="Ub_carboxyl-term_hydrolase"/>
</dbReference>
<dbReference type="PROSITE" id="PS50235">
    <property type="entry name" value="USP_3"/>
    <property type="match status" value="1"/>
</dbReference>
<reference evidence="2" key="1">
    <citation type="journal article" date="2020" name="Nature">
        <title>Giant virus diversity and host interactions through global metagenomics.</title>
        <authorList>
            <person name="Schulz F."/>
            <person name="Roux S."/>
            <person name="Paez-Espino D."/>
            <person name="Jungbluth S."/>
            <person name="Walsh D.A."/>
            <person name="Denef V.J."/>
            <person name="McMahon K.D."/>
            <person name="Konstantinidis K.T."/>
            <person name="Eloe-Fadrosh E.A."/>
            <person name="Kyrpides N.C."/>
            <person name="Woyke T."/>
        </authorList>
    </citation>
    <scope>NUCLEOTIDE SEQUENCE</scope>
    <source>
        <strain evidence="2">GVMAG-M-3300023179-4</strain>
    </source>
</reference>
<dbReference type="GO" id="GO:0016579">
    <property type="term" value="P:protein deubiquitination"/>
    <property type="evidence" value="ECO:0007669"/>
    <property type="project" value="InterPro"/>
</dbReference>
<dbReference type="CDD" id="cd02257">
    <property type="entry name" value="Peptidase_C19"/>
    <property type="match status" value="1"/>
</dbReference>
<feature type="domain" description="USP" evidence="1">
    <location>
        <begin position="9"/>
        <end position="367"/>
    </location>
</feature>
<dbReference type="PANTHER" id="PTHR21646">
    <property type="entry name" value="UBIQUITIN CARBOXYL-TERMINAL HYDROLASE"/>
    <property type="match status" value="1"/>
</dbReference>
<dbReference type="EMBL" id="MN739847">
    <property type="protein sequence ID" value="QHT74276.1"/>
    <property type="molecule type" value="Genomic_DNA"/>
</dbReference>